<gene>
    <name evidence="2" type="ORF">ACEZDE_01920</name>
</gene>
<reference evidence="2 3" key="1">
    <citation type="submission" date="2024-09" db="EMBL/GenBank/DDBJ databases">
        <authorList>
            <person name="Lee S.D."/>
        </authorList>
    </citation>
    <scope>NUCLEOTIDE SEQUENCE [LARGE SCALE GENOMIC DNA]</scope>
    <source>
        <strain evidence="2 3">N8-3</strain>
    </source>
</reference>
<dbReference type="EMBL" id="JBHFAB010000001">
    <property type="protein sequence ID" value="MFC1415408.1"/>
    <property type="molecule type" value="Genomic_DNA"/>
</dbReference>
<name>A0ABV6VP87_9ACTN</name>
<evidence type="ECO:0000256" key="1">
    <source>
        <dbReference type="SAM" id="Phobius"/>
    </source>
</evidence>
<proteinExistence type="predicted"/>
<dbReference type="RefSeq" id="WP_380531030.1">
    <property type="nucleotide sequence ID" value="NZ_JBHFAB010000001.1"/>
</dbReference>
<keyword evidence="3" id="KW-1185">Reference proteome</keyword>
<evidence type="ECO:0000313" key="3">
    <source>
        <dbReference type="Proteomes" id="UP001592531"/>
    </source>
</evidence>
<feature type="transmembrane region" description="Helical" evidence="1">
    <location>
        <begin position="36"/>
        <end position="57"/>
    </location>
</feature>
<evidence type="ECO:0000313" key="2">
    <source>
        <dbReference type="EMBL" id="MFC1415408.1"/>
    </source>
</evidence>
<keyword evidence="1" id="KW-1133">Transmembrane helix</keyword>
<accession>A0ABV6VP87</accession>
<dbReference type="Proteomes" id="UP001592531">
    <property type="component" value="Unassembled WGS sequence"/>
</dbReference>
<keyword evidence="1" id="KW-0812">Transmembrane</keyword>
<keyword evidence="1" id="KW-0472">Membrane</keyword>
<comment type="caution">
    <text evidence="2">The sequence shown here is derived from an EMBL/GenBank/DDBJ whole genome shotgun (WGS) entry which is preliminary data.</text>
</comment>
<protein>
    <submittedName>
        <fullName evidence="2">Uncharacterized protein</fullName>
    </submittedName>
</protein>
<sequence length="66" mass="6897">MFEVLAAVAVAWFAVALVLGAAMSVLIRARSQRTPVTAQALAVAAVAALAWPLLLAWHLRQDGGSQ</sequence>
<organism evidence="2 3">
    <name type="scientific">Streptacidiphilus cavernicola</name>
    <dbReference type="NCBI Taxonomy" id="3342716"/>
    <lineage>
        <taxon>Bacteria</taxon>
        <taxon>Bacillati</taxon>
        <taxon>Actinomycetota</taxon>
        <taxon>Actinomycetes</taxon>
        <taxon>Kitasatosporales</taxon>
        <taxon>Streptomycetaceae</taxon>
        <taxon>Streptacidiphilus</taxon>
    </lineage>
</organism>